<feature type="transmembrane region" description="Helical" evidence="6">
    <location>
        <begin position="176"/>
        <end position="195"/>
    </location>
</feature>
<keyword evidence="4 6" id="KW-1133">Transmembrane helix</keyword>
<dbReference type="Pfam" id="PF08449">
    <property type="entry name" value="UAA"/>
    <property type="match status" value="1"/>
</dbReference>
<evidence type="ECO:0000256" key="5">
    <source>
        <dbReference type="ARBA" id="ARBA00023136"/>
    </source>
</evidence>
<keyword evidence="8" id="KW-1185">Reference proteome</keyword>
<dbReference type="AlphaFoldDB" id="A0AAU9I9S4"/>
<feature type="transmembrane region" description="Helical" evidence="6">
    <location>
        <begin position="153"/>
        <end position="170"/>
    </location>
</feature>
<protein>
    <recommendedName>
        <fullName evidence="9">EamA domain-containing protein</fullName>
    </recommendedName>
</protein>
<feature type="transmembrane region" description="Helical" evidence="6">
    <location>
        <begin position="216"/>
        <end position="233"/>
    </location>
</feature>
<feature type="transmembrane region" description="Helical" evidence="6">
    <location>
        <begin position="38"/>
        <end position="59"/>
    </location>
</feature>
<dbReference type="InterPro" id="IPR037185">
    <property type="entry name" value="EmrE-like"/>
</dbReference>
<sequence length="392" mass="44864">MHLSHQIQIYLFMLVMLISGTANTLITKAMDNQSFTHPFFQSATMFFGEMLCLAIYYLILWKNRGNEWIAEENLMTAHTPTSKQGWLYQKFGPYIFFIPALFDILASCCFFIGLLLSTPSIYQMARGSVIAIVAVYSIIFLNRKLYRHEVTGIISIALGVILTGLVSYLYQEQPQHAYGVAILVVGEFFTGALFVSEEMIMRKVQIDPLRAIGIEGHFGLMYWLILMPILYFIPCHKEEHVNLCPDRNNAEDPIQAFHQLGSNWDLMLLWLFYTICVAAYNWSGISTTKYATAIARTTITLSRMAFVWVFSIIFGFEEPFLLEIVGFVMIVLGTLLYNEVLIVPWFGFKDAAQRRKNEMDFTNKVDSKTITNVDDLERFTDLKLGSDSDTDT</sequence>
<gene>
    <name evidence="7" type="ORF">BSTOLATCC_MIC1049</name>
</gene>
<feature type="transmembrane region" description="Helical" evidence="6">
    <location>
        <begin position="266"/>
        <end position="282"/>
    </location>
</feature>
<evidence type="ECO:0000256" key="2">
    <source>
        <dbReference type="ARBA" id="ARBA00022448"/>
    </source>
</evidence>
<dbReference type="GO" id="GO:0016020">
    <property type="term" value="C:membrane"/>
    <property type="evidence" value="ECO:0007669"/>
    <property type="project" value="UniProtKB-SubCell"/>
</dbReference>
<evidence type="ECO:0000256" key="4">
    <source>
        <dbReference type="ARBA" id="ARBA00022989"/>
    </source>
</evidence>
<evidence type="ECO:0000313" key="8">
    <source>
        <dbReference type="Proteomes" id="UP001162131"/>
    </source>
</evidence>
<feature type="transmembrane region" description="Helical" evidence="6">
    <location>
        <begin position="320"/>
        <end position="346"/>
    </location>
</feature>
<organism evidence="7 8">
    <name type="scientific">Blepharisma stoltei</name>
    <dbReference type="NCBI Taxonomy" id="1481888"/>
    <lineage>
        <taxon>Eukaryota</taxon>
        <taxon>Sar</taxon>
        <taxon>Alveolata</taxon>
        <taxon>Ciliophora</taxon>
        <taxon>Postciliodesmatophora</taxon>
        <taxon>Heterotrichea</taxon>
        <taxon>Heterotrichida</taxon>
        <taxon>Blepharismidae</taxon>
        <taxon>Blepharisma</taxon>
    </lineage>
</organism>
<evidence type="ECO:0000256" key="6">
    <source>
        <dbReference type="SAM" id="Phobius"/>
    </source>
</evidence>
<comment type="caution">
    <text evidence="7">The sequence shown here is derived from an EMBL/GenBank/DDBJ whole genome shotgun (WGS) entry which is preliminary data.</text>
</comment>
<accession>A0AAU9I9S4</accession>
<dbReference type="Proteomes" id="UP001162131">
    <property type="component" value="Unassembled WGS sequence"/>
</dbReference>
<name>A0AAU9I9S4_9CILI</name>
<proteinExistence type="predicted"/>
<keyword evidence="3 6" id="KW-0812">Transmembrane</keyword>
<feature type="transmembrane region" description="Helical" evidence="6">
    <location>
        <begin position="91"/>
        <end position="115"/>
    </location>
</feature>
<keyword evidence="2" id="KW-0813">Transport</keyword>
<comment type="subcellular location">
    <subcellularLocation>
        <location evidence="1">Membrane</location>
        <topology evidence="1">Multi-pass membrane protein</topology>
    </subcellularLocation>
</comment>
<feature type="transmembrane region" description="Helical" evidence="6">
    <location>
        <begin position="121"/>
        <end position="141"/>
    </location>
</feature>
<evidence type="ECO:0000313" key="7">
    <source>
        <dbReference type="EMBL" id="CAG9310191.1"/>
    </source>
</evidence>
<dbReference type="InterPro" id="IPR013657">
    <property type="entry name" value="SCL35B1-4/HUT1"/>
</dbReference>
<evidence type="ECO:0000256" key="3">
    <source>
        <dbReference type="ARBA" id="ARBA00022692"/>
    </source>
</evidence>
<dbReference type="PANTHER" id="PTHR13146">
    <property type="match status" value="1"/>
</dbReference>
<feature type="transmembrane region" description="Helical" evidence="6">
    <location>
        <begin position="7"/>
        <end position="26"/>
    </location>
</feature>
<evidence type="ECO:0000256" key="1">
    <source>
        <dbReference type="ARBA" id="ARBA00004141"/>
    </source>
</evidence>
<feature type="transmembrane region" description="Helical" evidence="6">
    <location>
        <begin position="294"/>
        <end position="314"/>
    </location>
</feature>
<dbReference type="GO" id="GO:0055085">
    <property type="term" value="P:transmembrane transport"/>
    <property type="evidence" value="ECO:0007669"/>
    <property type="project" value="InterPro"/>
</dbReference>
<dbReference type="SUPFAM" id="SSF103481">
    <property type="entry name" value="Multidrug resistance efflux transporter EmrE"/>
    <property type="match status" value="1"/>
</dbReference>
<evidence type="ECO:0008006" key="9">
    <source>
        <dbReference type="Google" id="ProtNLM"/>
    </source>
</evidence>
<reference evidence="7" key="1">
    <citation type="submission" date="2021-09" db="EMBL/GenBank/DDBJ databases">
        <authorList>
            <consortium name="AG Swart"/>
            <person name="Singh M."/>
            <person name="Singh A."/>
            <person name="Seah K."/>
            <person name="Emmerich C."/>
        </authorList>
    </citation>
    <scope>NUCLEOTIDE SEQUENCE</scope>
    <source>
        <strain evidence="7">ATCC30299</strain>
    </source>
</reference>
<dbReference type="EMBL" id="CAJZBQ010000002">
    <property type="protein sequence ID" value="CAG9310191.1"/>
    <property type="molecule type" value="Genomic_DNA"/>
</dbReference>
<dbReference type="PANTHER" id="PTHR13146:SF0">
    <property type="entry name" value="SOLUTE CARRIER FAMILY 35 MEMBER F6"/>
    <property type="match status" value="1"/>
</dbReference>
<keyword evidence="5 6" id="KW-0472">Membrane</keyword>